<accession>A0AAJ8DYM6</accession>
<reference evidence="1" key="2">
    <citation type="submission" date="2025-08" db="UniProtKB">
        <authorList>
            <consortium name="RefSeq"/>
        </authorList>
    </citation>
    <scope>IDENTIFICATION</scope>
</reference>
<dbReference type="KEGG" id="ang:An03g01960"/>
<gene>
    <name evidence="1" type="ORF">An03g01960</name>
</gene>
<dbReference type="VEuPathDB" id="FungiDB:An03g01960"/>
<reference evidence="1" key="1">
    <citation type="submission" date="2025-02" db="EMBL/GenBank/DDBJ databases">
        <authorList>
            <consortium name="NCBI Genome Project"/>
        </authorList>
    </citation>
    <scope>NUCLEOTIDE SEQUENCE</scope>
</reference>
<proteinExistence type="predicted"/>
<evidence type="ECO:0000313" key="1">
    <source>
        <dbReference type="RefSeq" id="XP_059600246.1"/>
    </source>
</evidence>
<dbReference type="AlphaFoldDB" id="A0AAJ8DYM6"/>
<sequence length="76" mass="8355">MISPKCPLRLTDPSQKYSSCEGPYLSCCGALSVLLLDQENAGFRLNYDKSTGITLAWICGRTWHEGEQASVIPMVC</sequence>
<dbReference type="GeneID" id="84590643"/>
<name>A0AAJ8DYM6_ASPNG</name>
<protein>
    <submittedName>
        <fullName evidence="1">Uncharacterized protein</fullName>
    </submittedName>
</protein>
<organism evidence="1">
    <name type="scientific">Aspergillus niger</name>
    <dbReference type="NCBI Taxonomy" id="5061"/>
    <lineage>
        <taxon>Eukaryota</taxon>
        <taxon>Fungi</taxon>
        <taxon>Dikarya</taxon>
        <taxon>Ascomycota</taxon>
        <taxon>Pezizomycotina</taxon>
        <taxon>Eurotiomycetes</taxon>
        <taxon>Eurotiomycetidae</taxon>
        <taxon>Eurotiales</taxon>
        <taxon>Aspergillaceae</taxon>
        <taxon>Aspergillus</taxon>
        <taxon>Aspergillus subgen. Circumdati</taxon>
    </lineage>
</organism>
<dbReference type="RefSeq" id="XP_059600246.1">
    <property type="nucleotide sequence ID" value="XM_059746940.1"/>
</dbReference>